<organism evidence="2 3">
    <name type="scientific">Lacrimispora xylanisolvens</name>
    <dbReference type="NCBI Taxonomy" id="384636"/>
    <lineage>
        <taxon>Bacteria</taxon>
        <taxon>Bacillati</taxon>
        <taxon>Bacillota</taxon>
        <taxon>Clostridia</taxon>
        <taxon>Lachnospirales</taxon>
        <taxon>Lachnospiraceae</taxon>
        <taxon>Lacrimispora</taxon>
    </lineage>
</organism>
<keyword evidence="3" id="KW-1185">Reference proteome</keyword>
<feature type="transmembrane region" description="Helical" evidence="1">
    <location>
        <begin position="23"/>
        <end position="49"/>
    </location>
</feature>
<feature type="transmembrane region" description="Helical" evidence="1">
    <location>
        <begin position="77"/>
        <end position="98"/>
    </location>
</feature>
<keyword evidence="1" id="KW-0472">Membrane</keyword>
<feature type="transmembrane region" description="Helical" evidence="1">
    <location>
        <begin position="183"/>
        <end position="204"/>
    </location>
</feature>
<feature type="transmembrane region" description="Helical" evidence="1">
    <location>
        <begin position="154"/>
        <end position="177"/>
    </location>
</feature>
<evidence type="ECO:0000256" key="1">
    <source>
        <dbReference type="SAM" id="Phobius"/>
    </source>
</evidence>
<feature type="transmembrane region" description="Helical" evidence="1">
    <location>
        <begin position="110"/>
        <end position="133"/>
    </location>
</feature>
<sequence length="257" mass="29357">MLSGFFNYDNPVWRFIGKFGDLIILNVLWLVCSLPVFTIGASTTAVYYVTLKLARDDDGYTIRSFFKSFKENFKQSTIIWLILLLAGAILGVDLYFFARLFNGSSTVKTVMLTVFLAMALIYAAVTMYIFPLQSRFYNPLKRTFFNAFFMSIRHLFRTIGMIVIDGVLVAAGFVFLIPPVLMIFMLFGFPLLAFINSYILSPVFNIYMPKEERAEEEGLRPLFSDDNEPVSSILMAKGDEAQIKIDDQKLTDDDRTE</sequence>
<evidence type="ECO:0000313" key="2">
    <source>
        <dbReference type="EMBL" id="PPK78333.1"/>
    </source>
</evidence>
<dbReference type="EMBL" id="PTJA01000015">
    <property type="protein sequence ID" value="PPK78333.1"/>
    <property type="molecule type" value="Genomic_DNA"/>
</dbReference>
<evidence type="ECO:0000313" key="3">
    <source>
        <dbReference type="Proteomes" id="UP000237749"/>
    </source>
</evidence>
<dbReference type="Pfam" id="PF04854">
    <property type="entry name" value="DUF624"/>
    <property type="match status" value="1"/>
</dbReference>
<keyword evidence="1" id="KW-0812">Transmembrane</keyword>
<dbReference type="AlphaFoldDB" id="A0A2S6HLU9"/>
<dbReference type="RefSeq" id="WP_104439076.1">
    <property type="nucleotide sequence ID" value="NZ_PTJA01000015.1"/>
</dbReference>
<dbReference type="OrthoDB" id="9814991at2"/>
<dbReference type="InterPro" id="IPR006938">
    <property type="entry name" value="DUF624"/>
</dbReference>
<proteinExistence type="predicted"/>
<keyword evidence="1" id="KW-1133">Transmembrane helix</keyword>
<accession>A0A2S6HLU9</accession>
<protein>
    <submittedName>
        <fullName evidence="2">Putative membrane protein YesL</fullName>
    </submittedName>
</protein>
<reference evidence="2 3" key="1">
    <citation type="submission" date="2018-02" db="EMBL/GenBank/DDBJ databases">
        <title>Genomic Encyclopedia of Archaeal and Bacterial Type Strains, Phase II (KMG-II): from individual species to whole genera.</title>
        <authorList>
            <person name="Goeker M."/>
        </authorList>
    </citation>
    <scope>NUCLEOTIDE SEQUENCE [LARGE SCALE GENOMIC DNA]</scope>
    <source>
        <strain evidence="2 3">DSM 3808</strain>
    </source>
</reference>
<name>A0A2S6HLU9_9FIRM</name>
<gene>
    <name evidence="2" type="ORF">BXY41_1157</name>
</gene>
<comment type="caution">
    <text evidence="2">The sequence shown here is derived from an EMBL/GenBank/DDBJ whole genome shotgun (WGS) entry which is preliminary data.</text>
</comment>
<dbReference type="Proteomes" id="UP000237749">
    <property type="component" value="Unassembled WGS sequence"/>
</dbReference>